<evidence type="ECO:0000259" key="1">
    <source>
        <dbReference type="SMART" id="SM00746"/>
    </source>
</evidence>
<gene>
    <name evidence="2" type="ORF">HA254_04990</name>
</gene>
<name>A0A7J4J0U8_9ARCH</name>
<protein>
    <submittedName>
        <fullName evidence="2">YHS domain-containing protein</fullName>
    </submittedName>
</protein>
<dbReference type="InterPro" id="IPR012348">
    <property type="entry name" value="RNR-like"/>
</dbReference>
<dbReference type="Pfam" id="PF04945">
    <property type="entry name" value="YHS"/>
    <property type="match status" value="1"/>
</dbReference>
<comment type="caution">
    <text evidence="2">The sequence shown here is derived from an EMBL/GenBank/DDBJ whole genome shotgun (WGS) entry which is preliminary data.</text>
</comment>
<dbReference type="EMBL" id="DUGC01000076">
    <property type="protein sequence ID" value="HIH09995.1"/>
    <property type="molecule type" value="Genomic_DNA"/>
</dbReference>
<organism evidence="2 3">
    <name type="scientific">Candidatus Iainarchaeum sp</name>
    <dbReference type="NCBI Taxonomy" id="3101447"/>
    <lineage>
        <taxon>Archaea</taxon>
        <taxon>Candidatus Iainarchaeota</taxon>
        <taxon>Candidatus Iainarchaeia</taxon>
        <taxon>Candidatus Iainarchaeales</taxon>
        <taxon>Candidatus Iainarchaeaceae</taxon>
        <taxon>Candidatus Iainarchaeum</taxon>
    </lineage>
</organism>
<dbReference type="InterPro" id="IPR009078">
    <property type="entry name" value="Ferritin-like_SF"/>
</dbReference>
<proteinExistence type="predicted"/>
<evidence type="ECO:0000313" key="3">
    <source>
        <dbReference type="Proteomes" id="UP000565078"/>
    </source>
</evidence>
<evidence type="ECO:0000313" key="2">
    <source>
        <dbReference type="EMBL" id="HIH09995.1"/>
    </source>
</evidence>
<dbReference type="AlphaFoldDB" id="A0A7J4J0U8"/>
<dbReference type="SMART" id="SM00746">
    <property type="entry name" value="TRASH"/>
    <property type="match status" value="1"/>
</dbReference>
<dbReference type="InterPro" id="IPR007029">
    <property type="entry name" value="YHS_dom"/>
</dbReference>
<reference evidence="3" key="1">
    <citation type="journal article" date="2020" name="bioRxiv">
        <title>A rank-normalized archaeal taxonomy based on genome phylogeny resolves widespread incomplete and uneven classifications.</title>
        <authorList>
            <person name="Rinke C."/>
            <person name="Chuvochina M."/>
            <person name="Mussig A.J."/>
            <person name="Chaumeil P.-A."/>
            <person name="Waite D.W."/>
            <person name="Whitman W.B."/>
            <person name="Parks D.H."/>
            <person name="Hugenholtz P."/>
        </authorList>
    </citation>
    <scope>NUCLEOTIDE SEQUENCE [LARGE SCALE GENOMIC DNA]</scope>
</reference>
<dbReference type="InterPro" id="IPR011017">
    <property type="entry name" value="TRASH_dom"/>
</dbReference>
<feature type="domain" description="TRASH" evidence="1">
    <location>
        <begin position="4"/>
        <end position="41"/>
    </location>
</feature>
<sequence>MAKDNLCGMNVNEKTSMKSGYIGKAYYFCCAHCKSNFNSKPARYAEE</sequence>
<dbReference type="Gene3D" id="1.10.620.20">
    <property type="entry name" value="Ribonucleotide Reductase, subunit A"/>
    <property type="match status" value="1"/>
</dbReference>
<dbReference type="Proteomes" id="UP000565078">
    <property type="component" value="Unassembled WGS sequence"/>
</dbReference>
<accession>A0A7J4J0U8</accession>
<dbReference type="SUPFAM" id="SSF47240">
    <property type="entry name" value="Ferritin-like"/>
    <property type="match status" value="1"/>
</dbReference>
<dbReference type="GO" id="GO:0016491">
    <property type="term" value="F:oxidoreductase activity"/>
    <property type="evidence" value="ECO:0007669"/>
    <property type="project" value="InterPro"/>
</dbReference>